<dbReference type="EMBL" id="CM023473">
    <property type="protein sequence ID" value="KAH7954779.1"/>
    <property type="molecule type" value="Genomic_DNA"/>
</dbReference>
<proteinExistence type="predicted"/>
<comment type="caution">
    <text evidence="1">The sequence shown here is derived from an EMBL/GenBank/DDBJ whole genome shotgun (WGS) entry which is preliminary data.</text>
</comment>
<gene>
    <name evidence="1" type="ORF">HPB49_021775</name>
</gene>
<accession>A0ACB8D085</accession>
<name>A0ACB8D085_DERSI</name>
<sequence>MTVTLVVEQNMAVQEDLSHMNNGEEESVLVKCRLFKRNDVTIINTYRTSKAAAYRKAWTSLLKNHNKENLLWVGDFNSHHEAWGYNHSTPQGRQLLQTGNDAHLTLLNDIETPNRIGNSLERYTNPNLTWGRTAKEVEWKCTGEALGRDHSVRDSHSHTKEAMHD</sequence>
<protein>
    <submittedName>
        <fullName evidence="1">Uncharacterized protein</fullName>
    </submittedName>
</protein>
<dbReference type="Proteomes" id="UP000821865">
    <property type="component" value="Chromosome 4"/>
</dbReference>
<organism evidence="1 2">
    <name type="scientific">Dermacentor silvarum</name>
    <name type="common">Tick</name>
    <dbReference type="NCBI Taxonomy" id="543639"/>
    <lineage>
        <taxon>Eukaryota</taxon>
        <taxon>Metazoa</taxon>
        <taxon>Ecdysozoa</taxon>
        <taxon>Arthropoda</taxon>
        <taxon>Chelicerata</taxon>
        <taxon>Arachnida</taxon>
        <taxon>Acari</taxon>
        <taxon>Parasitiformes</taxon>
        <taxon>Ixodida</taxon>
        <taxon>Ixodoidea</taxon>
        <taxon>Ixodidae</taxon>
        <taxon>Rhipicephalinae</taxon>
        <taxon>Dermacentor</taxon>
    </lineage>
</organism>
<evidence type="ECO:0000313" key="1">
    <source>
        <dbReference type="EMBL" id="KAH7954779.1"/>
    </source>
</evidence>
<reference evidence="1" key="1">
    <citation type="submission" date="2020-05" db="EMBL/GenBank/DDBJ databases">
        <title>Large-scale comparative analyses of tick genomes elucidate their genetic diversity and vector capacities.</title>
        <authorList>
            <person name="Jia N."/>
            <person name="Wang J."/>
            <person name="Shi W."/>
            <person name="Du L."/>
            <person name="Sun Y."/>
            <person name="Zhan W."/>
            <person name="Jiang J."/>
            <person name="Wang Q."/>
            <person name="Zhang B."/>
            <person name="Ji P."/>
            <person name="Sakyi L.B."/>
            <person name="Cui X."/>
            <person name="Yuan T."/>
            <person name="Jiang B."/>
            <person name="Yang W."/>
            <person name="Lam T.T.-Y."/>
            <person name="Chang Q."/>
            <person name="Ding S."/>
            <person name="Wang X."/>
            <person name="Zhu J."/>
            <person name="Ruan X."/>
            <person name="Zhao L."/>
            <person name="Wei J."/>
            <person name="Que T."/>
            <person name="Du C."/>
            <person name="Cheng J."/>
            <person name="Dai P."/>
            <person name="Han X."/>
            <person name="Huang E."/>
            <person name="Gao Y."/>
            <person name="Liu J."/>
            <person name="Shao H."/>
            <person name="Ye R."/>
            <person name="Li L."/>
            <person name="Wei W."/>
            <person name="Wang X."/>
            <person name="Wang C."/>
            <person name="Yang T."/>
            <person name="Huo Q."/>
            <person name="Li W."/>
            <person name="Guo W."/>
            <person name="Chen H."/>
            <person name="Zhou L."/>
            <person name="Ni X."/>
            <person name="Tian J."/>
            <person name="Zhou Y."/>
            <person name="Sheng Y."/>
            <person name="Liu T."/>
            <person name="Pan Y."/>
            <person name="Xia L."/>
            <person name="Li J."/>
            <person name="Zhao F."/>
            <person name="Cao W."/>
        </authorList>
    </citation>
    <scope>NUCLEOTIDE SEQUENCE</scope>
    <source>
        <strain evidence="1">Dsil-2018</strain>
    </source>
</reference>
<keyword evidence="2" id="KW-1185">Reference proteome</keyword>
<evidence type="ECO:0000313" key="2">
    <source>
        <dbReference type="Proteomes" id="UP000821865"/>
    </source>
</evidence>